<comment type="caution">
    <text evidence="3">The sequence shown here is derived from an EMBL/GenBank/DDBJ whole genome shotgun (WGS) entry which is preliminary data.</text>
</comment>
<dbReference type="InterPro" id="IPR036915">
    <property type="entry name" value="Cyclin-like_sf"/>
</dbReference>
<dbReference type="GO" id="GO:0000307">
    <property type="term" value="C:cyclin-dependent protein kinase holoenzyme complex"/>
    <property type="evidence" value="ECO:0007669"/>
    <property type="project" value="TreeGrafter"/>
</dbReference>
<dbReference type="PANTHER" id="PTHR15615">
    <property type="match status" value="1"/>
</dbReference>
<accession>A0A834XZW8</accession>
<dbReference type="AlphaFoldDB" id="A0A834XZW8"/>
<dbReference type="OrthoDB" id="244495at2759"/>
<dbReference type="Gene3D" id="1.10.472.10">
    <property type="entry name" value="Cyclin-like"/>
    <property type="match status" value="1"/>
</dbReference>
<dbReference type="Pfam" id="PF08613">
    <property type="entry name" value="Cyclin"/>
    <property type="match status" value="1"/>
</dbReference>
<dbReference type="PANTHER" id="PTHR15615:SF108">
    <property type="entry name" value="PROTEIN CNPPD1"/>
    <property type="match status" value="1"/>
</dbReference>
<keyword evidence="4" id="KW-1185">Reference proteome</keyword>
<evidence type="ECO:0000256" key="2">
    <source>
        <dbReference type="ARBA" id="ARBA00040808"/>
    </source>
</evidence>
<evidence type="ECO:0000256" key="1">
    <source>
        <dbReference type="ARBA" id="ARBA00038508"/>
    </source>
</evidence>
<dbReference type="GO" id="GO:0016538">
    <property type="term" value="F:cyclin-dependent protein serine/threonine kinase regulator activity"/>
    <property type="evidence" value="ECO:0007669"/>
    <property type="project" value="TreeGrafter"/>
</dbReference>
<organism evidence="3 4">
    <name type="scientific">Aphidius gifuensis</name>
    <name type="common">Parasitoid wasp</name>
    <dbReference type="NCBI Taxonomy" id="684658"/>
    <lineage>
        <taxon>Eukaryota</taxon>
        <taxon>Metazoa</taxon>
        <taxon>Ecdysozoa</taxon>
        <taxon>Arthropoda</taxon>
        <taxon>Hexapoda</taxon>
        <taxon>Insecta</taxon>
        <taxon>Pterygota</taxon>
        <taxon>Neoptera</taxon>
        <taxon>Endopterygota</taxon>
        <taxon>Hymenoptera</taxon>
        <taxon>Apocrita</taxon>
        <taxon>Ichneumonoidea</taxon>
        <taxon>Braconidae</taxon>
        <taxon>Aphidiinae</taxon>
        <taxon>Aphidius</taxon>
    </lineage>
</organism>
<proteinExistence type="inferred from homology"/>
<dbReference type="Proteomes" id="UP000639338">
    <property type="component" value="Unassembled WGS sequence"/>
</dbReference>
<reference evidence="3 4" key="1">
    <citation type="submission" date="2020-08" db="EMBL/GenBank/DDBJ databases">
        <title>Aphidius gifuensis genome sequencing and assembly.</title>
        <authorList>
            <person name="Du Z."/>
        </authorList>
    </citation>
    <scope>NUCLEOTIDE SEQUENCE [LARGE SCALE GENOMIC DNA]</scope>
    <source>
        <strain evidence="3">YNYX2018</strain>
        <tissue evidence="3">Adults</tissue>
    </source>
</reference>
<dbReference type="CDD" id="cd20557">
    <property type="entry name" value="CYCLIN_ScPCL1-like"/>
    <property type="match status" value="1"/>
</dbReference>
<dbReference type="SUPFAM" id="SSF47954">
    <property type="entry name" value="Cyclin-like"/>
    <property type="match status" value="1"/>
</dbReference>
<protein>
    <recommendedName>
        <fullName evidence="2">Protein CNPPD1</fullName>
    </recommendedName>
</protein>
<evidence type="ECO:0000313" key="3">
    <source>
        <dbReference type="EMBL" id="KAF7995155.1"/>
    </source>
</evidence>
<dbReference type="GO" id="GO:0005634">
    <property type="term" value="C:nucleus"/>
    <property type="evidence" value="ECO:0007669"/>
    <property type="project" value="TreeGrafter"/>
</dbReference>
<dbReference type="GO" id="GO:0019901">
    <property type="term" value="F:protein kinase binding"/>
    <property type="evidence" value="ECO:0007669"/>
    <property type="project" value="InterPro"/>
</dbReference>
<dbReference type="EMBL" id="JACMRX010000002">
    <property type="protein sequence ID" value="KAF7995155.1"/>
    <property type="molecule type" value="Genomic_DNA"/>
</dbReference>
<gene>
    <name evidence="3" type="ORF">HCN44_004627</name>
</gene>
<name>A0A834XZW8_APHGI</name>
<dbReference type="InterPro" id="IPR013922">
    <property type="entry name" value="Cyclin_PHO80-like"/>
</dbReference>
<evidence type="ECO:0000313" key="4">
    <source>
        <dbReference type="Proteomes" id="UP000639338"/>
    </source>
</evidence>
<sequence length="399" mass="45622">MPSISKGRKTPAKLKTIGNHNEFFDRITKSLYYSKLPMTDRLSLPVTEFAAELFTEVQKGCSLERLDVDEASRISRNACVSPCSFVLALLYLERLKDCNPEYLYKVAPSELFLVSLMIASKYLNDDGEDDEVFNTEWAKSGNLTVPEINKLEREFLNAINWSIYVYDDDFWERLKQLENHIAYNEAKKRGWYSYYELSCLINTIKLQAIIKTLVSISSICLATYTAGIVTLLGSALVASHIPGTSLSSSSSASLKQSTISPTINSTNNNQLNQNDIDDSSIIDLSNLLTINENNLTKKMIINSNVKCELNCWIDTLTYWLPKYLNLNDNDNNNSIIDMTNIGTFITDTQPRIDDEFIIEDFITEINWRDTLKDNIYCDNNKDWRYYAKYVAEISLGYQH</sequence>
<comment type="similarity">
    <text evidence="1">Belongs to the CNPPD1 family.</text>
</comment>